<comment type="subcellular location">
    <subcellularLocation>
        <location evidence="1">Cell envelope</location>
    </subcellularLocation>
</comment>
<dbReference type="AlphaFoldDB" id="A0A2S5KQZ4"/>
<dbReference type="Pfam" id="PF01497">
    <property type="entry name" value="Peripla_BP_2"/>
    <property type="match status" value="1"/>
</dbReference>
<evidence type="ECO:0000256" key="1">
    <source>
        <dbReference type="ARBA" id="ARBA00004196"/>
    </source>
</evidence>
<dbReference type="CDD" id="cd01146">
    <property type="entry name" value="FhuD"/>
    <property type="match status" value="1"/>
</dbReference>
<dbReference type="GO" id="GO:1901678">
    <property type="term" value="P:iron coordination entity transport"/>
    <property type="evidence" value="ECO:0007669"/>
    <property type="project" value="UniProtKB-ARBA"/>
</dbReference>
<dbReference type="InterPro" id="IPR051313">
    <property type="entry name" value="Bact_iron-sidero_bind"/>
</dbReference>
<dbReference type="PANTHER" id="PTHR30532">
    <property type="entry name" value="IRON III DICITRATE-BINDING PERIPLASMIC PROTEIN"/>
    <property type="match status" value="1"/>
</dbReference>
<dbReference type="Proteomes" id="UP000238196">
    <property type="component" value="Unassembled WGS sequence"/>
</dbReference>
<sequence length="288" mass="31488">MALTLLSSLPALALTVTDARGSFTIDYMPQRVVALENSFVDALAAVRVSPVGVADDNQPERLLPEVREATGPWQSVGTRSQPSLEMIAALKPDLIIADTSRHAGVYNELRKIAPTLMLQSRRETYEDNLKSAAIIGEVVGKKAEMQARLQQHQALMASYARQLPQGKVVQFAVARENTLYLHTPDSYAGGVIQSLGLKVPSVSATDQQESRQISLEQMLAINPDYLVVGTYAGNSIVQQWQTEPLWQALTAVQNNHVYTVDGNAWVRSLGILAAEHMGADLVRIFTQP</sequence>
<evidence type="ECO:0000313" key="7">
    <source>
        <dbReference type="EMBL" id="PPC76686.1"/>
    </source>
</evidence>
<dbReference type="PANTHER" id="PTHR30532:SF29">
    <property type="entry name" value="FE(3+) DICITRATE-BINDING PERIPLASMIC PROTEIN"/>
    <property type="match status" value="1"/>
</dbReference>
<gene>
    <name evidence="7" type="primary">fecB</name>
    <name evidence="7" type="ORF">C4K68_14205</name>
</gene>
<keyword evidence="3" id="KW-0813">Transport</keyword>
<dbReference type="OrthoDB" id="9793175at2"/>
<accession>A0A2S5KQZ4</accession>
<dbReference type="InterPro" id="IPR002491">
    <property type="entry name" value="ABC_transptr_periplasmic_BD"/>
</dbReference>
<evidence type="ECO:0000256" key="4">
    <source>
        <dbReference type="ARBA" id="ARBA00022496"/>
    </source>
</evidence>
<evidence type="ECO:0000256" key="3">
    <source>
        <dbReference type="ARBA" id="ARBA00022448"/>
    </source>
</evidence>
<dbReference type="NCBIfam" id="NF008501">
    <property type="entry name" value="PRK11411.1"/>
    <property type="match status" value="1"/>
</dbReference>
<proteinExistence type="inferred from homology"/>
<evidence type="ECO:0000256" key="2">
    <source>
        <dbReference type="ARBA" id="ARBA00008814"/>
    </source>
</evidence>
<dbReference type="PROSITE" id="PS50983">
    <property type="entry name" value="FE_B12_PBP"/>
    <property type="match status" value="1"/>
</dbReference>
<dbReference type="EMBL" id="PRLP01000045">
    <property type="protein sequence ID" value="PPC76686.1"/>
    <property type="molecule type" value="Genomic_DNA"/>
</dbReference>
<evidence type="ECO:0000259" key="6">
    <source>
        <dbReference type="PROSITE" id="PS50983"/>
    </source>
</evidence>
<evidence type="ECO:0000256" key="5">
    <source>
        <dbReference type="ARBA" id="ARBA00022729"/>
    </source>
</evidence>
<keyword evidence="4" id="KW-0410">Iron transport</keyword>
<comment type="similarity">
    <text evidence="2">Belongs to the bacterial solute-binding protein 8 family.</text>
</comment>
<dbReference type="Gene3D" id="3.40.50.1980">
    <property type="entry name" value="Nitrogenase molybdenum iron protein domain"/>
    <property type="match status" value="2"/>
</dbReference>
<dbReference type="GO" id="GO:0030288">
    <property type="term" value="C:outer membrane-bounded periplasmic space"/>
    <property type="evidence" value="ECO:0007669"/>
    <property type="project" value="TreeGrafter"/>
</dbReference>
<name>A0A2S5KQZ4_9PROT</name>
<comment type="caution">
    <text evidence="7">The sequence shown here is derived from an EMBL/GenBank/DDBJ whole genome shotgun (WGS) entry which is preliminary data.</text>
</comment>
<keyword evidence="5" id="KW-0732">Signal</keyword>
<organism evidence="7 8">
    <name type="scientific">Proteobacteria bacterium 228</name>
    <dbReference type="NCBI Taxonomy" id="2083153"/>
    <lineage>
        <taxon>Bacteria</taxon>
        <taxon>Pseudomonadati</taxon>
        <taxon>Pseudomonadota</taxon>
    </lineage>
</organism>
<feature type="domain" description="Fe/B12 periplasmic-binding" evidence="6">
    <location>
        <begin position="31"/>
        <end position="288"/>
    </location>
</feature>
<dbReference type="SUPFAM" id="SSF53807">
    <property type="entry name" value="Helical backbone' metal receptor"/>
    <property type="match status" value="1"/>
</dbReference>
<keyword evidence="4" id="KW-0406">Ion transport</keyword>
<reference evidence="7 8" key="1">
    <citation type="submission" date="2018-02" db="EMBL/GenBank/DDBJ databases">
        <title>novel marine gammaproteobacteria from coastal saline agro ecosystem.</title>
        <authorList>
            <person name="Krishnan R."/>
            <person name="Ramesh Kumar N."/>
        </authorList>
    </citation>
    <scope>NUCLEOTIDE SEQUENCE [LARGE SCALE GENOMIC DNA]</scope>
    <source>
        <strain evidence="7 8">228</strain>
    </source>
</reference>
<keyword evidence="4" id="KW-0408">Iron</keyword>
<evidence type="ECO:0000313" key="8">
    <source>
        <dbReference type="Proteomes" id="UP000238196"/>
    </source>
</evidence>
<protein>
    <submittedName>
        <fullName evidence="7">Fe(3+)-dicitrate ABC transporter substrate-binding protein FecB</fullName>
    </submittedName>
</protein>